<evidence type="ECO:0000256" key="7">
    <source>
        <dbReference type="ARBA" id="ARBA00022619"/>
    </source>
</evidence>
<dbReference type="InterPro" id="IPR017938">
    <property type="entry name" value="Riboflavin_synthase-like_b-brl"/>
</dbReference>
<dbReference type="NCBIfam" id="TIGR00187">
    <property type="entry name" value="ribE"/>
    <property type="match status" value="1"/>
</dbReference>
<dbReference type="OrthoDB" id="9788537at2"/>
<evidence type="ECO:0000256" key="11">
    <source>
        <dbReference type="PROSITE-ProRule" id="PRU00524"/>
    </source>
</evidence>
<sequence length="207" mass="22266">MFTGLVEGLGTIRELIPEESAVRLRVELPAELVTGIQLGDSIAINGCCLTVIEVDENLVDFQAGSETLSRTNLGVLQPGHRVNLERALAVGARLGGHFVQGHVDACGKVAGIEEEGEWIFMRFAVSAELDKQMVSKGSITVDGISLTLVDVRLGEFSVALIPHTLEVTTLGQRKVGDMVNIETDILGKYIQKLTEGERPPLGETFNA</sequence>
<keyword evidence="9" id="KW-0677">Repeat</keyword>
<dbReference type="InterPro" id="IPR001783">
    <property type="entry name" value="Lumazine-bd"/>
</dbReference>
<comment type="catalytic activity">
    <reaction evidence="1">
        <text>2 6,7-dimethyl-8-(1-D-ribityl)lumazine + H(+) = 5-amino-6-(D-ribitylamino)uracil + riboflavin</text>
        <dbReference type="Rhea" id="RHEA:20772"/>
        <dbReference type="ChEBI" id="CHEBI:15378"/>
        <dbReference type="ChEBI" id="CHEBI:15934"/>
        <dbReference type="ChEBI" id="CHEBI:57986"/>
        <dbReference type="ChEBI" id="CHEBI:58201"/>
        <dbReference type="EC" id="2.5.1.9"/>
    </reaction>
</comment>
<dbReference type="InterPro" id="IPR023366">
    <property type="entry name" value="ATP_synth_asu-like_sf"/>
</dbReference>
<evidence type="ECO:0000256" key="4">
    <source>
        <dbReference type="ARBA" id="ARBA00011233"/>
    </source>
</evidence>
<evidence type="ECO:0000256" key="3">
    <source>
        <dbReference type="ARBA" id="ARBA00004887"/>
    </source>
</evidence>
<dbReference type="CDD" id="cd00402">
    <property type="entry name" value="Riboflavin_synthase_like"/>
    <property type="match status" value="1"/>
</dbReference>
<dbReference type="NCBIfam" id="NF006767">
    <property type="entry name" value="PRK09289.1"/>
    <property type="match status" value="1"/>
</dbReference>
<accession>A0A518CUC2</accession>
<keyword evidence="8 13" id="KW-0808">Transferase</keyword>
<dbReference type="Pfam" id="PF00677">
    <property type="entry name" value="Lum_binding"/>
    <property type="match status" value="2"/>
</dbReference>
<evidence type="ECO:0000313" key="14">
    <source>
        <dbReference type="Proteomes" id="UP000317178"/>
    </source>
</evidence>
<dbReference type="InterPro" id="IPR026017">
    <property type="entry name" value="Lumazine-bd_dom"/>
</dbReference>
<keyword evidence="14" id="KW-1185">Reference proteome</keyword>
<keyword evidence="7" id="KW-0686">Riboflavin biosynthesis</keyword>
<dbReference type="PIRSF" id="PIRSF000498">
    <property type="entry name" value="Riboflavin_syn_A"/>
    <property type="match status" value="1"/>
</dbReference>
<evidence type="ECO:0000256" key="8">
    <source>
        <dbReference type="ARBA" id="ARBA00022679"/>
    </source>
</evidence>
<feature type="domain" description="Lumazine-binding" evidence="12">
    <location>
        <begin position="98"/>
        <end position="194"/>
    </location>
</feature>
<dbReference type="KEGG" id="plon:Pla110_45920"/>
<dbReference type="RefSeq" id="WP_144999332.1">
    <property type="nucleotide sequence ID" value="NZ_CP036281.1"/>
</dbReference>
<comment type="pathway">
    <text evidence="3">Cofactor biosynthesis; riboflavin biosynthesis; riboflavin from 2-hydroxy-3-oxobutyl phosphate and 5-amino-6-(D-ribitylamino)uracil: step 2/2.</text>
</comment>
<dbReference type="AlphaFoldDB" id="A0A518CUC2"/>
<comment type="subunit">
    <text evidence="4">Homotrimer.</text>
</comment>
<dbReference type="GO" id="GO:0004746">
    <property type="term" value="F:riboflavin synthase activity"/>
    <property type="evidence" value="ECO:0007669"/>
    <property type="project" value="UniProtKB-UniRule"/>
</dbReference>
<gene>
    <name evidence="13" type="primary">ribE</name>
    <name evidence="13" type="ORF">Pla110_45920</name>
</gene>
<evidence type="ECO:0000256" key="5">
    <source>
        <dbReference type="ARBA" id="ARBA00012827"/>
    </source>
</evidence>
<evidence type="ECO:0000256" key="1">
    <source>
        <dbReference type="ARBA" id="ARBA00000968"/>
    </source>
</evidence>
<evidence type="ECO:0000256" key="10">
    <source>
        <dbReference type="NCBIfam" id="TIGR00187"/>
    </source>
</evidence>
<dbReference type="Gene3D" id="2.40.30.20">
    <property type="match status" value="2"/>
</dbReference>
<dbReference type="Proteomes" id="UP000317178">
    <property type="component" value="Chromosome"/>
</dbReference>
<feature type="repeat" description="Lumazine-binding" evidence="11">
    <location>
        <begin position="98"/>
        <end position="194"/>
    </location>
</feature>
<dbReference type="NCBIfam" id="NF009566">
    <property type="entry name" value="PRK13020.1"/>
    <property type="match status" value="1"/>
</dbReference>
<dbReference type="EC" id="2.5.1.9" evidence="5 10"/>
<evidence type="ECO:0000256" key="9">
    <source>
        <dbReference type="ARBA" id="ARBA00022737"/>
    </source>
</evidence>
<feature type="domain" description="Lumazine-binding" evidence="12">
    <location>
        <begin position="1"/>
        <end position="97"/>
    </location>
</feature>
<reference evidence="13 14" key="1">
    <citation type="submission" date="2019-02" db="EMBL/GenBank/DDBJ databases">
        <title>Deep-cultivation of Planctomycetes and their phenomic and genomic characterization uncovers novel biology.</title>
        <authorList>
            <person name="Wiegand S."/>
            <person name="Jogler M."/>
            <person name="Boedeker C."/>
            <person name="Pinto D."/>
            <person name="Vollmers J."/>
            <person name="Rivas-Marin E."/>
            <person name="Kohn T."/>
            <person name="Peeters S.H."/>
            <person name="Heuer A."/>
            <person name="Rast P."/>
            <person name="Oberbeckmann S."/>
            <person name="Bunk B."/>
            <person name="Jeske O."/>
            <person name="Meyerdierks A."/>
            <person name="Storesund J.E."/>
            <person name="Kallscheuer N."/>
            <person name="Luecker S."/>
            <person name="Lage O.M."/>
            <person name="Pohl T."/>
            <person name="Merkel B.J."/>
            <person name="Hornburger P."/>
            <person name="Mueller R.-W."/>
            <person name="Bruemmer F."/>
            <person name="Labrenz M."/>
            <person name="Spormann A.M."/>
            <person name="Op den Camp H."/>
            <person name="Overmann J."/>
            <person name="Amann R."/>
            <person name="Jetten M.S.M."/>
            <person name="Mascher T."/>
            <person name="Medema M.H."/>
            <person name="Devos D.P."/>
            <person name="Kaster A.-K."/>
            <person name="Ovreas L."/>
            <person name="Rohde M."/>
            <person name="Galperin M.Y."/>
            <person name="Jogler C."/>
        </authorList>
    </citation>
    <scope>NUCLEOTIDE SEQUENCE [LARGE SCALE GENOMIC DNA]</scope>
    <source>
        <strain evidence="13 14">Pla110</strain>
    </source>
</reference>
<evidence type="ECO:0000256" key="6">
    <source>
        <dbReference type="ARBA" id="ARBA00013950"/>
    </source>
</evidence>
<evidence type="ECO:0000256" key="2">
    <source>
        <dbReference type="ARBA" id="ARBA00002803"/>
    </source>
</evidence>
<name>A0A518CUC2_9PLAN</name>
<dbReference type="FunFam" id="2.40.30.20:FF:000004">
    <property type="entry name" value="Riboflavin synthase, alpha subunit"/>
    <property type="match status" value="1"/>
</dbReference>
<dbReference type="PANTHER" id="PTHR21098">
    <property type="entry name" value="RIBOFLAVIN SYNTHASE ALPHA CHAIN"/>
    <property type="match status" value="1"/>
</dbReference>
<organism evidence="13 14">
    <name type="scientific">Polystyrenella longa</name>
    <dbReference type="NCBI Taxonomy" id="2528007"/>
    <lineage>
        <taxon>Bacteria</taxon>
        <taxon>Pseudomonadati</taxon>
        <taxon>Planctomycetota</taxon>
        <taxon>Planctomycetia</taxon>
        <taxon>Planctomycetales</taxon>
        <taxon>Planctomycetaceae</taxon>
        <taxon>Polystyrenella</taxon>
    </lineage>
</organism>
<dbReference type="GO" id="GO:0009231">
    <property type="term" value="P:riboflavin biosynthetic process"/>
    <property type="evidence" value="ECO:0007669"/>
    <property type="project" value="UniProtKB-KW"/>
</dbReference>
<evidence type="ECO:0000313" key="13">
    <source>
        <dbReference type="EMBL" id="QDU82829.1"/>
    </source>
</evidence>
<dbReference type="PANTHER" id="PTHR21098:SF12">
    <property type="entry name" value="RIBOFLAVIN SYNTHASE"/>
    <property type="match status" value="1"/>
</dbReference>
<proteinExistence type="predicted"/>
<dbReference type="FunFam" id="2.40.30.20:FF:000003">
    <property type="entry name" value="Riboflavin synthase, alpha subunit"/>
    <property type="match status" value="1"/>
</dbReference>
<evidence type="ECO:0000259" key="12">
    <source>
        <dbReference type="PROSITE" id="PS51177"/>
    </source>
</evidence>
<dbReference type="PROSITE" id="PS51177">
    <property type="entry name" value="LUMAZINE_BIND"/>
    <property type="match status" value="2"/>
</dbReference>
<comment type="function">
    <text evidence="2">Catalyzes the dismutation of two molecules of 6,7-dimethyl-8-ribityllumazine, resulting in the formation of riboflavin and 5-amino-6-(D-ribitylamino)uracil.</text>
</comment>
<dbReference type="EMBL" id="CP036281">
    <property type="protein sequence ID" value="QDU82829.1"/>
    <property type="molecule type" value="Genomic_DNA"/>
</dbReference>
<dbReference type="SUPFAM" id="SSF63380">
    <property type="entry name" value="Riboflavin synthase domain-like"/>
    <property type="match status" value="2"/>
</dbReference>
<protein>
    <recommendedName>
        <fullName evidence="6 10">Riboflavin synthase</fullName>
        <ecNumber evidence="5 10">2.5.1.9</ecNumber>
    </recommendedName>
</protein>
<feature type="repeat" description="Lumazine-binding" evidence="11">
    <location>
        <begin position="1"/>
        <end position="97"/>
    </location>
</feature>